<feature type="non-terminal residue" evidence="2">
    <location>
        <position position="1"/>
    </location>
</feature>
<keyword evidence="3" id="KW-1185">Reference proteome</keyword>
<organism evidence="2 3">
    <name type="scientific">Nesidiocoris tenuis</name>
    <dbReference type="NCBI Taxonomy" id="355587"/>
    <lineage>
        <taxon>Eukaryota</taxon>
        <taxon>Metazoa</taxon>
        <taxon>Ecdysozoa</taxon>
        <taxon>Arthropoda</taxon>
        <taxon>Hexapoda</taxon>
        <taxon>Insecta</taxon>
        <taxon>Pterygota</taxon>
        <taxon>Neoptera</taxon>
        <taxon>Paraneoptera</taxon>
        <taxon>Hemiptera</taxon>
        <taxon>Heteroptera</taxon>
        <taxon>Panheteroptera</taxon>
        <taxon>Cimicomorpha</taxon>
        <taxon>Miridae</taxon>
        <taxon>Dicyphina</taxon>
        <taxon>Nesidiocoris</taxon>
    </lineage>
</organism>
<sequence length="126" mass="14215">SSQDEDESDDPLRRRSSPQQWNHSWNHRNGAFGKSVYDRNTQIGRSMEASIEISVELTSAAEQKAYLSRSVSSRVVLLIWKGQINRSKAFQAEHSTLLAQIGLNNLLMYRCNMSAPPVNDHAKVSI</sequence>
<evidence type="ECO:0000313" key="2">
    <source>
        <dbReference type="EMBL" id="CAB0017684.1"/>
    </source>
</evidence>
<accession>A0A6H5HKI1</accession>
<evidence type="ECO:0000313" key="3">
    <source>
        <dbReference type="Proteomes" id="UP000479000"/>
    </source>
</evidence>
<proteinExistence type="predicted"/>
<gene>
    <name evidence="2" type="ORF">NTEN_LOCUS21650</name>
</gene>
<name>A0A6H5HKI1_9HEMI</name>
<dbReference type="AlphaFoldDB" id="A0A6H5HKI1"/>
<dbReference type="Proteomes" id="UP000479000">
    <property type="component" value="Unassembled WGS sequence"/>
</dbReference>
<feature type="region of interest" description="Disordered" evidence="1">
    <location>
        <begin position="1"/>
        <end position="28"/>
    </location>
</feature>
<dbReference type="EMBL" id="CADCXU010031840">
    <property type="protein sequence ID" value="CAB0017684.1"/>
    <property type="molecule type" value="Genomic_DNA"/>
</dbReference>
<evidence type="ECO:0000256" key="1">
    <source>
        <dbReference type="SAM" id="MobiDB-lite"/>
    </source>
</evidence>
<reference evidence="2 3" key="1">
    <citation type="submission" date="2020-02" db="EMBL/GenBank/DDBJ databases">
        <authorList>
            <person name="Ferguson B K."/>
        </authorList>
    </citation>
    <scope>NUCLEOTIDE SEQUENCE [LARGE SCALE GENOMIC DNA]</scope>
</reference>
<protein>
    <submittedName>
        <fullName evidence="2">Uncharacterized protein</fullName>
    </submittedName>
</protein>